<organism evidence="1 2">
    <name type="scientific">Ladona fulva</name>
    <name type="common">Scarce chaser dragonfly</name>
    <name type="synonym">Libellula fulva</name>
    <dbReference type="NCBI Taxonomy" id="123851"/>
    <lineage>
        <taxon>Eukaryota</taxon>
        <taxon>Metazoa</taxon>
        <taxon>Ecdysozoa</taxon>
        <taxon>Arthropoda</taxon>
        <taxon>Hexapoda</taxon>
        <taxon>Insecta</taxon>
        <taxon>Pterygota</taxon>
        <taxon>Palaeoptera</taxon>
        <taxon>Odonata</taxon>
        <taxon>Epiprocta</taxon>
        <taxon>Anisoptera</taxon>
        <taxon>Libelluloidea</taxon>
        <taxon>Libellulidae</taxon>
        <taxon>Ladona</taxon>
    </lineage>
</organism>
<name>A0A8K0KS27_LADFU</name>
<keyword evidence="2" id="KW-1185">Reference proteome</keyword>
<reference evidence="1" key="2">
    <citation type="submission" date="2017-10" db="EMBL/GenBank/DDBJ databases">
        <title>Ladona fulva Genome sequencing and assembly.</title>
        <authorList>
            <person name="Murali S."/>
            <person name="Richards S."/>
            <person name="Bandaranaike D."/>
            <person name="Bellair M."/>
            <person name="Blankenburg K."/>
            <person name="Chao H."/>
            <person name="Dinh H."/>
            <person name="Doddapaneni H."/>
            <person name="Dugan-Rocha S."/>
            <person name="Elkadiri S."/>
            <person name="Gnanaolivu R."/>
            <person name="Hernandez B."/>
            <person name="Skinner E."/>
            <person name="Javaid M."/>
            <person name="Lee S."/>
            <person name="Li M."/>
            <person name="Ming W."/>
            <person name="Munidasa M."/>
            <person name="Muniz J."/>
            <person name="Nguyen L."/>
            <person name="Hughes D."/>
            <person name="Osuji N."/>
            <person name="Pu L.-L."/>
            <person name="Puazo M."/>
            <person name="Qu C."/>
            <person name="Quiroz J."/>
            <person name="Raj R."/>
            <person name="Weissenberger G."/>
            <person name="Xin Y."/>
            <person name="Zou X."/>
            <person name="Han Y."/>
            <person name="Worley K."/>
            <person name="Muzny D."/>
            <person name="Gibbs R."/>
        </authorList>
    </citation>
    <scope>NUCLEOTIDE SEQUENCE</scope>
    <source>
        <strain evidence="1">Sampled in the wild</strain>
    </source>
</reference>
<evidence type="ECO:0000313" key="1">
    <source>
        <dbReference type="EMBL" id="KAG8239363.1"/>
    </source>
</evidence>
<gene>
    <name evidence="1" type="ORF">J437_LFUL019115</name>
</gene>
<dbReference type="AlphaFoldDB" id="A0A8K0KS27"/>
<dbReference type="EMBL" id="KZ309616">
    <property type="protein sequence ID" value="KAG8239363.1"/>
    <property type="molecule type" value="Genomic_DNA"/>
</dbReference>
<sequence length="141" mass="16644">MTDDVKNHLAHQFPGYDLVVSHCWFHISSIGKYPYRRVYFYDKRNPNQLVKKKWNDVELFHSAEDADPKPYCKIYIFSRKLNLSNDDANLIKSDFPRILQNMLQSTGNTWDTNSNIENYNIQIKEKHGVPISFLDIYVNQG</sequence>
<evidence type="ECO:0000313" key="2">
    <source>
        <dbReference type="Proteomes" id="UP000792457"/>
    </source>
</evidence>
<protein>
    <submittedName>
        <fullName evidence="1">Uncharacterized protein</fullName>
    </submittedName>
</protein>
<dbReference type="Proteomes" id="UP000792457">
    <property type="component" value="Unassembled WGS sequence"/>
</dbReference>
<accession>A0A8K0KS27</accession>
<proteinExistence type="predicted"/>
<reference evidence="1" key="1">
    <citation type="submission" date="2013-04" db="EMBL/GenBank/DDBJ databases">
        <authorList>
            <person name="Qu J."/>
            <person name="Murali S.C."/>
            <person name="Bandaranaike D."/>
            <person name="Bellair M."/>
            <person name="Blankenburg K."/>
            <person name="Chao H."/>
            <person name="Dinh H."/>
            <person name="Doddapaneni H."/>
            <person name="Downs B."/>
            <person name="Dugan-Rocha S."/>
            <person name="Elkadiri S."/>
            <person name="Gnanaolivu R.D."/>
            <person name="Hernandez B."/>
            <person name="Javaid M."/>
            <person name="Jayaseelan J.C."/>
            <person name="Lee S."/>
            <person name="Li M."/>
            <person name="Ming W."/>
            <person name="Munidasa M."/>
            <person name="Muniz J."/>
            <person name="Nguyen L."/>
            <person name="Ongeri F."/>
            <person name="Osuji N."/>
            <person name="Pu L.-L."/>
            <person name="Puazo M."/>
            <person name="Qu C."/>
            <person name="Quiroz J."/>
            <person name="Raj R."/>
            <person name="Weissenberger G."/>
            <person name="Xin Y."/>
            <person name="Zou X."/>
            <person name="Han Y."/>
            <person name="Richards S."/>
            <person name="Worley K."/>
            <person name="Muzny D."/>
            <person name="Gibbs R."/>
        </authorList>
    </citation>
    <scope>NUCLEOTIDE SEQUENCE</scope>
    <source>
        <strain evidence="1">Sampled in the wild</strain>
    </source>
</reference>
<comment type="caution">
    <text evidence="1">The sequence shown here is derived from an EMBL/GenBank/DDBJ whole genome shotgun (WGS) entry which is preliminary data.</text>
</comment>